<gene>
    <name evidence="1" type="ORF">ERS852476_01160</name>
</gene>
<dbReference type="Proteomes" id="UP000095645">
    <property type="component" value="Unassembled WGS sequence"/>
</dbReference>
<evidence type="ECO:0000313" key="2">
    <source>
        <dbReference type="Proteomes" id="UP000095645"/>
    </source>
</evidence>
<evidence type="ECO:0000313" key="1">
    <source>
        <dbReference type="EMBL" id="CUN82190.1"/>
    </source>
</evidence>
<protein>
    <submittedName>
        <fullName evidence="1">Uncharacterized protein</fullName>
    </submittedName>
</protein>
<organism evidence="1 2">
    <name type="scientific">Blautia obeum</name>
    <dbReference type="NCBI Taxonomy" id="40520"/>
    <lineage>
        <taxon>Bacteria</taxon>
        <taxon>Bacillati</taxon>
        <taxon>Bacillota</taxon>
        <taxon>Clostridia</taxon>
        <taxon>Lachnospirales</taxon>
        <taxon>Lachnospiraceae</taxon>
        <taxon>Blautia</taxon>
    </lineage>
</organism>
<proteinExistence type="predicted"/>
<name>A0A174A328_9FIRM</name>
<sequence length="165" mass="17545">MVYRLPIPYPRTCSSFDCYVRIFGIFNSTTVNLFPFVCWGTGYRRGFYRAAINGNITATAAVTAATNSGTIRRTSSYRTTLNGNITATAAVTAATNSGTIRRTSSYRTTLNGNITASALLAATNSSTILRTSNYRTTINNNITARAGAVIAATNSGAIPIDTTSI</sequence>
<accession>A0A174A328</accession>
<dbReference type="AlphaFoldDB" id="A0A174A328"/>
<dbReference type="EMBL" id="CYZP01000008">
    <property type="protein sequence ID" value="CUN82190.1"/>
    <property type="molecule type" value="Genomic_DNA"/>
</dbReference>
<reference evidence="1 2" key="1">
    <citation type="submission" date="2015-09" db="EMBL/GenBank/DDBJ databases">
        <authorList>
            <consortium name="Pathogen Informatics"/>
        </authorList>
    </citation>
    <scope>NUCLEOTIDE SEQUENCE [LARGE SCALE GENOMIC DNA]</scope>
    <source>
        <strain evidence="1 2">2789STDY5834861</strain>
    </source>
</reference>